<keyword evidence="7" id="KW-1185">Reference proteome</keyword>
<dbReference type="Proteomes" id="UP001597187">
    <property type="component" value="Unassembled WGS sequence"/>
</dbReference>
<dbReference type="SUPFAM" id="SSF54909">
    <property type="entry name" value="Dimeric alpha+beta barrel"/>
    <property type="match status" value="2"/>
</dbReference>
<evidence type="ECO:0000256" key="3">
    <source>
        <dbReference type="ARBA" id="ARBA00023004"/>
    </source>
</evidence>
<dbReference type="Pfam" id="PF03992">
    <property type="entry name" value="ABM"/>
    <property type="match status" value="1"/>
</dbReference>
<sequence length="578" mass="63556">MPEPPQTDEGWYVLHDFRRVNWAAWRAAPEEKRQRALAEGIEYLTANEAHDGEGWTAVFSVLGHKADFMVLHLRPTTQELDTLERQFQQTTLADYATQSSSYVSVTEASAYSESARDYFEEGEVENEGLKRYIESRIYPDLPDAEHVCFYPMDKRRDPEYNWYDLSFEERADLMAGHGDIGRGYAGKVKQIISGSLGMDDYEWGVTLFADDPTDIKDLLYEMRFDHSSSRYADFGEFYFGRRFPASDLPALLAGEAIPTGDESTGGEAATESGLREDIEALGVDVEAPSGAHGVIVRSEGEAEAVTDAVDGLRGNFDHYDSHVATLVQSTGDGTAVVSVWTTASAADTASGFLADLPGVTETETGPLGGGEGSEDAGGSTPQSTDDEIRGELADLDIYAGKPHGEDVYAIVLYSEADGETLAEEVEDLSDGFDRYDTHVRTAVYEGRVTDRHAVVSIWETASAADTAAGFLGDLPGIVARAGEESGFGTMGMFYTVKPDHREEFVEKFDTVGDLLDDMDGHHETDLMANLADENDMFIASQWRSQEDAMAFFGSDAFRDTVQWGRDILADRPRHVFLA</sequence>
<dbReference type="EMBL" id="JBHUDC010000005">
    <property type="protein sequence ID" value="MFD1513627.1"/>
    <property type="molecule type" value="Genomic_DNA"/>
</dbReference>
<comment type="caution">
    <text evidence="6">The sequence shown here is derived from an EMBL/GenBank/DDBJ whole genome shotgun (WGS) entry which is preliminary data.</text>
</comment>
<evidence type="ECO:0000256" key="2">
    <source>
        <dbReference type="ARBA" id="ARBA00022723"/>
    </source>
</evidence>
<evidence type="ECO:0000313" key="6">
    <source>
        <dbReference type="EMBL" id="MFD1513627.1"/>
    </source>
</evidence>
<proteinExistence type="predicted"/>
<dbReference type="InterPro" id="IPR011008">
    <property type="entry name" value="Dimeric_a/b-barrel"/>
</dbReference>
<protein>
    <submittedName>
        <fullName evidence="6">Heme-binding protein</fullName>
    </submittedName>
</protein>
<dbReference type="Gene3D" id="3.30.70.1030">
    <property type="entry name" value="Apc35880, domain 1"/>
    <property type="match status" value="2"/>
</dbReference>
<keyword evidence="2" id="KW-0479">Metal-binding</keyword>
<evidence type="ECO:0000256" key="4">
    <source>
        <dbReference type="SAM" id="MobiDB-lite"/>
    </source>
</evidence>
<reference evidence="6 7" key="1">
    <citation type="journal article" date="2019" name="Int. J. Syst. Evol. Microbiol.">
        <title>The Global Catalogue of Microorganisms (GCM) 10K type strain sequencing project: providing services to taxonomists for standard genome sequencing and annotation.</title>
        <authorList>
            <consortium name="The Broad Institute Genomics Platform"/>
            <consortium name="The Broad Institute Genome Sequencing Center for Infectious Disease"/>
            <person name="Wu L."/>
            <person name="Ma J."/>
        </authorList>
    </citation>
    <scope>NUCLEOTIDE SEQUENCE [LARGE SCALE GENOMIC DNA]</scope>
    <source>
        <strain evidence="6 7">CGMCC 1.12563</strain>
    </source>
</reference>
<feature type="region of interest" description="Disordered" evidence="4">
    <location>
        <begin position="355"/>
        <end position="386"/>
    </location>
</feature>
<evidence type="ECO:0000259" key="5">
    <source>
        <dbReference type="PROSITE" id="PS51725"/>
    </source>
</evidence>
<feature type="domain" description="ABM" evidence="5">
    <location>
        <begin position="488"/>
        <end position="576"/>
    </location>
</feature>
<dbReference type="NCBIfam" id="NF008913">
    <property type="entry name" value="PRK12276.1"/>
    <property type="match status" value="1"/>
</dbReference>
<dbReference type="NCBIfam" id="NF007124">
    <property type="entry name" value="PRK09565.1"/>
    <property type="match status" value="2"/>
</dbReference>
<dbReference type="RefSeq" id="WP_250873603.1">
    <property type="nucleotide sequence ID" value="NZ_JALXFV010000005.1"/>
</dbReference>
<accession>A0ABD6AVL2</accession>
<dbReference type="PANTHER" id="PTHR36843">
    <property type="entry name" value="HEME-DEPENDENT PEROXIDASE YWFI-RELATED"/>
    <property type="match status" value="1"/>
</dbReference>
<name>A0ABD6AVL2_9EURY</name>
<keyword evidence="3" id="KW-0408">Iron</keyword>
<evidence type="ECO:0000313" key="7">
    <source>
        <dbReference type="Proteomes" id="UP001597187"/>
    </source>
</evidence>
<gene>
    <name evidence="6" type="ORF">ACFSBT_10080</name>
</gene>
<evidence type="ECO:0000256" key="1">
    <source>
        <dbReference type="ARBA" id="ARBA00022617"/>
    </source>
</evidence>
<keyword evidence="1" id="KW-0349">Heme</keyword>
<dbReference type="Gene3D" id="3.30.70.100">
    <property type="match status" value="1"/>
</dbReference>
<dbReference type="AlphaFoldDB" id="A0ABD6AVL2"/>
<dbReference type="PANTHER" id="PTHR36843:SF1">
    <property type="entry name" value="COPROHEME DECARBOXYLASE"/>
    <property type="match status" value="1"/>
</dbReference>
<dbReference type="InterPro" id="IPR007138">
    <property type="entry name" value="ABM_dom"/>
</dbReference>
<organism evidence="6 7">
    <name type="scientific">Halomarina rubra</name>
    <dbReference type="NCBI Taxonomy" id="2071873"/>
    <lineage>
        <taxon>Archaea</taxon>
        <taxon>Methanobacteriati</taxon>
        <taxon>Methanobacteriota</taxon>
        <taxon>Stenosarchaea group</taxon>
        <taxon>Halobacteria</taxon>
        <taxon>Halobacteriales</taxon>
        <taxon>Natronomonadaceae</taxon>
        <taxon>Halomarina</taxon>
    </lineage>
</organism>
<dbReference type="PROSITE" id="PS51725">
    <property type="entry name" value="ABM"/>
    <property type="match status" value="1"/>
</dbReference>
<dbReference type="Pfam" id="PF06778">
    <property type="entry name" value="Chlor_dismutase"/>
    <property type="match status" value="1"/>
</dbReference>
<dbReference type="GO" id="GO:0046872">
    <property type="term" value="F:metal ion binding"/>
    <property type="evidence" value="ECO:0007669"/>
    <property type="project" value="UniProtKB-KW"/>
</dbReference>
<dbReference type="InterPro" id="IPR010644">
    <property type="entry name" value="ChdC/CLD"/>
</dbReference>